<sequence length="182" mass="20435">MVSTAVIHSFVELKGPLSLQLDFAYYTGFSPFRIKLEKDGTIRIKQSRVQKTVLKIAFIMANTSHIFLSMGTIIAGHVVATTTKESESVPRWAIPWCLARNTNSVLFFSIEKPSCKLEEALPMHKMPIGDHILAFVTFTARRLDVLIMTSDGPIPSFRLLIFYVSVIAMFIQAADICLQVRI</sequence>
<protein>
    <submittedName>
        <fullName evidence="2">Uncharacterized protein</fullName>
    </submittedName>
</protein>
<feature type="transmembrane region" description="Helical" evidence="1">
    <location>
        <begin position="160"/>
        <end position="178"/>
    </location>
</feature>
<evidence type="ECO:0000313" key="2">
    <source>
        <dbReference type="EMBL" id="CAL8126870.1"/>
    </source>
</evidence>
<evidence type="ECO:0000256" key="1">
    <source>
        <dbReference type="SAM" id="Phobius"/>
    </source>
</evidence>
<reference evidence="2 3" key="1">
    <citation type="submission" date="2024-08" db="EMBL/GenBank/DDBJ databases">
        <authorList>
            <person name="Cucini C."/>
            <person name="Frati F."/>
        </authorList>
    </citation>
    <scope>NUCLEOTIDE SEQUENCE [LARGE SCALE GENOMIC DNA]</scope>
</reference>
<keyword evidence="1" id="KW-1133">Transmembrane helix</keyword>
<proteinExistence type="predicted"/>
<evidence type="ECO:0000313" key="3">
    <source>
        <dbReference type="Proteomes" id="UP001642540"/>
    </source>
</evidence>
<comment type="caution">
    <text evidence="2">The sequence shown here is derived from an EMBL/GenBank/DDBJ whole genome shotgun (WGS) entry which is preliminary data.</text>
</comment>
<accession>A0ABP1RDE8</accession>
<gene>
    <name evidence="2" type="ORF">ODALV1_LOCUS21590</name>
</gene>
<keyword evidence="1" id="KW-0472">Membrane</keyword>
<dbReference type="Proteomes" id="UP001642540">
    <property type="component" value="Unassembled WGS sequence"/>
</dbReference>
<organism evidence="2 3">
    <name type="scientific">Orchesella dallaii</name>
    <dbReference type="NCBI Taxonomy" id="48710"/>
    <lineage>
        <taxon>Eukaryota</taxon>
        <taxon>Metazoa</taxon>
        <taxon>Ecdysozoa</taxon>
        <taxon>Arthropoda</taxon>
        <taxon>Hexapoda</taxon>
        <taxon>Collembola</taxon>
        <taxon>Entomobryomorpha</taxon>
        <taxon>Entomobryoidea</taxon>
        <taxon>Orchesellidae</taxon>
        <taxon>Orchesellinae</taxon>
        <taxon>Orchesella</taxon>
    </lineage>
</organism>
<keyword evidence="1" id="KW-0812">Transmembrane</keyword>
<keyword evidence="3" id="KW-1185">Reference proteome</keyword>
<feature type="transmembrane region" description="Helical" evidence="1">
    <location>
        <begin position="53"/>
        <end position="80"/>
    </location>
</feature>
<dbReference type="EMBL" id="CAXLJM020000072">
    <property type="protein sequence ID" value="CAL8126870.1"/>
    <property type="molecule type" value="Genomic_DNA"/>
</dbReference>
<name>A0ABP1RDE8_9HEXA</name>